<dbReference type="InterPro" id="IPR012577">
    <property type="entry name" value="NIPSNAP"/>
</dbReference>
<gene>
    <name evidence="2" type="ORF">AFM12_10280</name>
</gene>
<dbReference type="Proteomes" id="UP000050454">
    <property type="component" value="Unassembled WGS sequence"/>
</dbReference>
<dbReference type="Gene3D" id="3.30.70.100">
    <property type="match status" value="2"/>
</dbReference>
<feature type="domain" description="NIPSNAP" evidence="1">
    <location>
        <begin position="155"/>
        <end position="258"/>
    </location>
</feature>
<comment type="caution">
    <text evidence="2">The sequence shown here is derived from an EMBL/GenBank/DDBJ whole genome shotgun (WGS) entry which is preliminary data.</text>
</comment>
<proteinExistence type="predicted"/>
<name>A0A0P7BVH4_9BACT</name>
<evidence type="ECO:0000259" key="1">
    <source>
        <dbReference type="Pfam" id="PF07978"/>
    </source>
</evidence>
<protein>
    <submittedName>
        <fullName evidence="2">NIPSNAP family containing protein</fullName>
    </submittedName>
</protein>
<dbReference type="PATRIC" id="fig|1605367.3.peg.3443"/>
<dbReference type="STRING" id="1605367.AFM12_10280"/>
<dbReference type="EMBL" id="LGTQ01000006">
    <property type="protein sequence ID" value="KPM48931.1"/>
    <property type="molecule type" value="Genomic_DNA"/>
</dbReference>
<accession>A0A0P7BVH4</accession>
<sequence length="260" mass="29822">MKIIQKSLGLTILLLISSVLVTQAAKREFYEIKIYSISSEDQEDRLDAYLSEAYLPALHRMGISTVGVFKPRKDTDDAGKKVYVFTPLKAPSDVMKIEEKLAVDKAYQAAGNDYINAAYNDAPYDRFESIILKAFVDAPQMAVPNLKGPKSERFYELRSYEGPTEKLYRNKVDMFNAGGEVVLFKDLNFNAVFYGEVVTGSHMPNLMYMTTFENKEDRDAHWKSFVDSPVWDKLKSDPKYQHNVSKNTQYYLYPTEYSDI</sequence>
<evidence type="ECO:0000313" key="3">
    <source>
        <dbReference type="Proteomes" id="UP000050454"/>
    </source>
</evidence>
<reference evidence="2 3" key="1">
    <citation type="submission" date="2015-07" db="EMBL/GenBank/DDBJ databases">
        <title>The draft genome sequence of Leadbetterella sp. JN14-9.</title>
        <authorList>
            <person name="Liu Y."/>
            <person name="Du J."/>
            <person name="Shao Z."/>
        </authorList>
    </citation>
    <scope>NUCLEOTIDE SEQUENCE [LARGE SCALE GENOMIC DNA]</scope>
    <source>
        <strain evidence="2 3">JN14-9</strain>
    </source>
</reference>
<dbReference type="AlphaFoldDB" id="A0A0P7BVH4"/>
<evidence type="ECO:0000313" key="2">
    <source>
        <dbReference type="EMBL" id="KPM48931.1"/>
    </source>
</evidence>
<dbReference type="OrthoDB" id="192769at2"/>
<dbReference type="SUPFAM" id="SSF54909">
    <property type="entry name" value="Dimeric alpha+beta barrel"/>
    <property type="match status" value="1"/>
</dbReference>
<keyword evidence="3" id="KW-1185">Reference proteome</keyword>
<dbReference type="RefSeq" id="WP_055147952.1">
    <property type="nucleotide sequence ID" value="NZ_JXSZ01000006.1"/>
</dbReference>
<dbReference type="InterPro" id="IPR011008">
    <property type="entry name" value="Dimeric_a/b-barrel"/>
</dbReference>
<organism evidence="2 3">
    <name type="scientific">Jiulongibacter sediminis</name>
    <dbReference type="NCBI Taxonomy" id="1605367"/>
    <lineage>
        <taxon>Bacteria</taxon>
        <taxon>Pseudomonadati</taxon>
        <taxon>Bacteroidota</taxon>
        <taxon>Cytophagia</taxon>
        <taxon>Cytophagales</taxon>
        <taxon>Leadbetterellaceae</taxon>
        <taxon>Jiulongibacter</taxon>
    </lineage>
</organism>
<dbReference type="Pfam" id="PF07978">
    <property type="entry name" value="NIPSNAP"/>
    <property type="match status" value="1"/>
</dbReference>